<dbReference type="PANTHER" id="PTHR46910">
    <property type="entry name" value="TRANSCRIPTION FACTOR PDR1"/>
    <property type="match status" value="1"/>
</dbReference>
<organism evidence="5 6">
    <name type="scientific">Rhizophagus clarus</name>
    <dbReference type="NCBI Taxonomy" id="94130"/>
    <lineage>
        <taxon>Eukaryota</taxon>
        <taxon>Fungi</taxon>
        <taxon>Fungi incertae sedis</taxon>
        <taxon>Mucoromycota</taxon>
        <taxon>Glomeromycotina</taxon>
        <taxon>Glomeromycetes</taxon>
        <taxon>Glomerales</taxon>
        <taxon>Glomeraceae</taxon>
        <taxon>Rhizophagus</taxon>
    </lineage>
</organism>
<keyword evidence="3" id="KW-1133">Transmembrane helix</keyword>
<feature type="compositionally biased region" description="Polar residues" evidence="2">
    <location>
        <begin position="233"/>
        <end position="245"/>
    </location>
</feature>
<dbReference type="SUPFAM" id="SSF57701">
    <property type="entry name" value="Zn2/Cys6 DNA-binding domain"/>
    <property type="match status" value="1"/>
</dbReference>
<dbReference type="InterPro" id="IPR001138">
    <property type="entry name" value="Zn2Cys6_DnaBD"/>
</dbReference>
<dbReference type="InterPro" id="IPR036864">
    <property type="entry name" value="Zn2-C6_fun-type_DNA-bd_sf"/>
</dbReference>
<keyword evidence="1" id="KW-0539">Nucleus</keyword>
<dbReference type="PROSITE" id="PS50048">
    <property type="entry name" value="ZN2_CY6_FUNGAL_2"/>
    <property type="match status" value="1"/>
</dbReference>
<gene>
    <name evidence="5" type="ORF">RclHR1_00120010</name>
</gene>
<feature type="domain" description="Zn(2)-C6 fungal-type" evidence="4">
    <location>
        <begin position="74"/>
        <end position="103"/>
    </location>
</feature>
<evidence type="ECO:0000256" key="2">
    <source>
        <dbReference type="SAM" id="MobiDB-lite"/>
    </source>
</evidence>
<dbReference type="CDD" id="cd00067">
    <property type="entry name" value="GAL4"/>
    <property type="match status" value="1"/>
</dbReference>
<dbReference type="PANTHER" id="PTHR46910:SF38">
    <property type="entry name" value="ZN(2)-C6 FUNGAL-TYPE DOMAIN-CONTAINING PROTEIN"/>
    <property type="match status" value="1"/>
</dbReference>
<dbReference type="SMART" id="SM00066">
    <property type="entry name" value="GAL4"/>
    <property type="match status" value="1"/>
</dbReference>
<dbReference type="EMBL" id="BEXD01000224">
    <property type="protein sequence ID" value="GBB85456.1"/>
    <property type="molecule type" value="Genomic_DNA"/>
</dbReference>
<accession>A0A2Z6QYR9</accession>
<sequence length="416" mass="46419">MGNHDTHANLDFCSKFFFFIINPIIITLFTGFLHSFTSFGYLFFSNLFYTSRSKPSKGVLPNFILMNRSKVTVACKACQKKKVKCTGISPCPNCLRAGQRCEFTGTAKKRGPRNGNVEVIKSPARRIENVLQENPNLRGQIEQMLAHGNNHPSVHSARPHPVIPANAPIVIIDDDTGVTTNASQSHGIPRFEQQYNHNRDIEPQQSPILRKPIPVYPMTIYRSHVPTKGSDMDSPNTSLNKSSISLPPITELEPFSKSGYVPTSNNRMILPTPNRFPRKNLSMPIVNASSGLEVLLPPAPDIENPLDSVKMLVDNQHPIKLPPINLAAHTNHAAHDKHSTFALSLPSPPSTQSFVSPKQNDYYNNMPFRKHKEHYYNNPPTPTDSSPPSSPRNALNSDKANSLLSRPVTWEKTAYY</sequence>
<feature type="compositionally biased region" description="Polar residues" evidence="2">
    <location>
        <begin position="392"/>
        <end position="404"/>
    </location>
</feature>
<evidence type="ECO:0000259" key="4">
    <source>
        <dbReference type="PROSITE" id="PS50048"/>
    </source>
</evidence>
<evidence type="ECO:0000313" key="5">
    <source>
        <dbReference type="EMBL" id="GBB85456.1"/>
    </source>
</evidence>
<keyword evidence="3" id="KW-0472">Membrane</keyword>
<dbReference type="GO" id="GO:0000981">
    <property type="term" value="F:DNA-binding transcription factor activity, RNA polymerase II-specific"/>
    <property type="evidence" value="ECO:0007669"/>
    <property type="project" value="InterPro"/>
</dbReference>
<dbReference type="GO" id="GO:0008270">
    <property type="term" value="F:zinc ion binding"/>
    <property type="evidence" value="ECO:0007669"/>
    <property type="project" value="InterPro"/>
</dbReference>
<proteinExistence type="predicted"/>
<dbReference type="Gene3D" id="4.10.240.10">
    <property type="entry name" value="Zn(2)-C6 fungal-type DNA-binding domain"/>
    <property type="match status" value="1"/>
</dbReference>
<feature type="region of interest" description="Disordered" evidence="2">
    <location>
        <begin position="226"/>
        <end position="245"/>
    </location>
</feature>
<evidence type="ECO:0000313" key="6">
    <source>
        <dbReference type="Proteomes" id="UP000247702"/>
    </source>
</evidence>
<keyword evidence="6" id="KW-1185">Reference proteome</keyword>
<dbReference type="Pfam" id="PF00172">
    <property type="entry name" value="Zn_clus"/>
    <property type="match status" value="1"/>
</dbReference>
<keyword evidence="3" id="KW-0812">Transmembrane</keyword>
<dbReference type="AlphaFoldDB" id="A0A2Z6QYR9"/>
<name>A0A2Z6QYR9_9GLOM</name>
<evidence type="ECO:0000256" key="1">
    <source>
        <dbReference type="ARBA" id="ARBA00023242"/>
    </source>
</evidence>
<dbReference type="Proteomes" id="UP000247702">
    <property type="component" value="Unassembled WGS sequence"/>
</dbReference>
<reference evidence="5 6" key="1">
    <citation type="submission" date="2017-11" db="EMBL/GenBank/DDBJ databases">
        <title>The genome of Rhizophagus clarus HR1 reveals common genetic basis of auxotrophy among arbuscular mycorrhizal fungi.</title>
        <authorList>
            <person name="Kobayashi Y."/>
        </authorList>
    </citation>
    <scope>NUCLEOTIDE SEQUENCE [LARGE SCALE GENOMIC DNA]</scope>
    <source>
        <strain evidence="5 6">HR1</strain>
    </source>
</reference>
<comment type="caution">
    <text evidence="5">The sequence shown here is derived from an EMBL/GenBank/DDBJ whole genome shotgun (WGS) entry which is preliminary data.</text>
</comment>
<evidence type="ECO:0000256" key="3">
    <source>
        <dbReference type="SAM" id="Phobius"/>
    </source>
</evidence>
<feature type="compositionally biased region" description="Polar residues" evidence="2">
    <location>
        <begin position="350"/>
        <end position="363"/>
    </location>
</feature>
<feature type="region of interest" description="Disordered" evidence="2">
    <location>
        <begin position="344"/>
        <end position="404"/>
    </location>
</feature>
<protein>
    <recommendedName>
        <fullName evidence="4">Zn(2)-C6 fungal-type domain-containing protein</fullName>
    </recommendedName>
</protein>
<feature type="transmembrane region" description="Helical" evidence="3">
    <location>
        <begin position="16"/>
        <end position="44"/>
    </location>
</feature>
<dbReference type="InterPro" id="IPR050987">
    <property type="entry name" value="AtrR-like"/>
</dbReference>